<feature type="transmembrane region" description="Helical" evidence="1">
    <location>
        <begin position="21"/>
        <end position="40"/>
    </location>
</feature>
<dbReference type="Proteomes" id="UP000216442">
    <property type="component" value="Unassembled WGS sequence"/>
</dbReference>
<protein>
    <submittedName>
        <fullName evidence="2">Uncharacterized protein</fullName>
    </submittedName>
</protein>
<reference evidence="2 3" key="1">
    <citation type="submission" date="2017-08" db="EMBL/GenBank/DDBJ databases">
        <title>Mesorhizobium wenxinae sp. nov., a novel rhizobial species isolated from root nodules of chickpea (Cicer arietinum L.).</title>
        <authorList>
            <person name="Zhang J."/>
        </authorList>
    </citation>
    <scope>NUCLEOTIDE SEQUENCE [LARGE SCALE GENOMIC DNA]</scope>
    <source>
        <strain evidence="2 3">SDW018</strain>
    </source>
</reference>
<name>A0A271LLT4_9HYPH</name>
<evidence type="ECO:0000313" key="3">
    <source>
        <dbReference type="Proteomes" id="UP000216442"/>
    </source>
</evidence>
<evidence type="ECO:0000313" key="2">
    <source>
        <dbReference type="EMBL" id="PAQ09112.1"/>
    </source>
</evidence>
<keyword evidence="1" id="KW-0472">Membrane</keyword>
<keyword evidence="3" id="KW-1185">Reference proteome</keyword>
<dbReference type="EMBL" id="NPKJ01000043">
    <property type="protein sequence ID" value="PAQ09112.1"/>
    <property type="molecule type" value="Genomic_DNA"/>
</dbReference>
<proteinExistence type="predicted"/>
<gene>
    <name evidence="2" type="ORF">CIT26_14525</name>
</gene>
<comment type="caution">
    <text evidence="2">The sequence shown here is derived from an EMBL/GenBank/DDBJ whole genome shotgun (WGS) entry which is preliminary data.</text>
</comment>
<accession>A0A271LLT4</accession>
<keyword evidence="1" id="KW-1133">Transmembrane helix</keyword>
<organism evidence="2 3">
    <name type="scientific">Mesorhizobium temperatum</name>
    <dbReference type="NCBI Taxonomy" id="241416"/>
    <lineage>
        <taxon>Bacteria</taxon>
        <taxon>Pseudomonadati</taxon>
        <taxon>Pseudomonadota</taxon>
        <taxon>Alphaproteobacteria</taxon>
        <taxon>Hyphomicrobiales</taxon>
        <taxon>Phyllobacteriaceae</taxon>
        <taxon>Mesorhizobium</taxon>
    </lineage>
</organism>
<sequence length="72" mass="7801">MPSEAAYLTKRYERLAMRFMGVVLGAILAIVGIVAATAAVSSAHPIFNVSLVFALLFAAAVLWTHLKPQKRM</sequence>
<evidence type="ECO:0000256" key="1">
    <source>
        <dbReference type="SAM" id="Phobius"/>
    </source>
</evidence>
<keyword evidence="1" id="KW-0812">Transmembrane</keyword>
<feature type="transmembrane region" description="Helical" evidence="1">
    <location>
        <begin position="46"/>
        <end position="66"/>
    </location>
</feature>
<dbReference type="AlphaFoldDB" id="A0A271LLT4"/>